<proteinExistence type="predicted"/>
<dbReference type="Proteomes" id="UP000467252">
    <property type="component" value="Chromosome"/>
</dbReference>
<dbReference type="AlphaFoldDB" id="A0A7I7USQ0"/>
<organism evidence="1 2">
    <name type="scientific">Mycolicibacterium pulveris</name>
    <name type="common">Mycobacterium pulveris</name>
    <dbReference type="NCBI Taxonomy" id="36813"/>
    <lineage>
        <taxon>Bacteria</taxon>
        <taxon>Bacillati</taxon>
        <taxon>Actinomycetota</taxon>
        <taxon>Actinomycetes</taxon>
        <taxon>Mycobacteriales</taxon>
        <taxon>Mycobacteriaceae</taxon>
        <taxon>Mycolicibacterium</taxon>
    </lineage>
</organism>
<keyword evidence="2" id="KW-1185">Reference proteome</keyword>
<reference evidence="1 2" key="1">
    <citation type="journal article" date="2019" name="Emerg. Microbes Infect.">
        <title>Comprehensive subspecies identification of 175 nontuberculous mycobacteria species based on 7547 genomic profiles.</title>
        <authorList>
            <person name="Matsumoto Y."/>
            <person name="Kinjo T."/>
            <person name="Motooka D."/>
            <person name="Nabeya D."/>
            <person name="Jung N."/>
            <person name="Uechi K."/>
            <person name="Horii T."/>
            <person name="Iida T."/>
            <person name="Fujita J."/>
            <person name="Nakamura S."/>
        </authorList>
    </citation>
    <scope>NUCLEOTIDE SEQUENCE [LARGE SCALE GENOMIC DNA]</scope>
    <source>
        <strain evidence="1 2">JCM 6370</strain>
    </source>
</reference>
<accession>A0A7I7USQ0</accession>
<evidence type="ECO:0000313" key="1">
    <source>
        <dbReference type="EMBL" id="BBY83980.1"/>
    </source>
</evidence>
<dbReference type="EMBL" id="AP022599">
    <property type="protein sequence ID" value="BBY83980.1"/>
    <property type="molecule type" value="Genomic_DNA"/>
</dbReference>
<evidence type="ECO:0000313" key="2">
    <source>
        <dbReference type="Proteomes" id="UP000467252"/>
    </source>
</evidence>
<sequence>MTALQDWLKYRPMGPRSLKALVCGVLRDRSDATSAPDDESARRDEPVLIRPGIERC</sequence>
<dbReference type="RefSeq" id="WP_170307920.1">
    <property type="nucleotide sequence ID" value="NZ_AP022599.1"/>
</dbReference>
<gene>
    <name evidence="1" type="ORF">MPUL_51380</name>
</gene>
<name>A0A7I7USQ0_MYCPV</name>
<protein>
    <submittedName>
        <fullName evidence="1">Uncharacterized protein</fullName>
    </submittedName>
</protein>